<feature type="compositionally biased region" description="Polar residues" evidence="1">
    <location>
        <begin position="155"/>
        <end position="169"/>
    </location>
</feature>
<evidence type="ECO:0000313" key="3">
    <source>
        <dbReference type="Proteomes" id="UP000481153"/>
    </source>
</evidence>
<organism evidence="2 3">
    <name type="scientific">Aphanomyces euteiches</name>
    <dbReference type="NCBI Taxonomy" id="100861"/>
    <lineage>
        <taxon>Eukaryota</taxon>
        <taxon>Sar</taxon>
        <taxon>Stramenopiles</taxon>
        <taxon>Oomycota</taxon>
        <taxon>Saprolegniomycetes</taxon>
        <taxon>Saprolegniales</taxon>
        <taxon>Verrucalvaceae</taxon>
        <taxon>Aphanomyces</taxon>
    </lineage>
</organism>
<evidence type="ECO:0000313" key="2">
    <source>
        <dbReference type="EMBL" id="KAF0734018.1"/>
    </source>
</evidence>
<evidence type="ECO:0000256" key="1">
    <source>
        <dbReference type="SAM" id="MobiDB-lite"/>
    </source>
</evidence>
<dbReference type="Proteomes" id="UP000481153">
    <property type="component" value="Unassembled WGS sequence"/>
</dbReference>
<proteinExistence type="predicted"/>
<gene>
    <name evidence="2" type="ORF">Ae201684_009191</name>
</gene>
<name>A0A6G0X296_9STRA</name>
<dbReference type="AlphaFoldDB" id="A0A6G0X296"/>
<feature type="region of interest" description="Disordered" evidence="1">
    <location>
        <begin position="138"/>
        <end position="169"/>
    </location>
</feature>
<sequence>MHDKTAWNAQSVAVLELVSDPVGSWWSCSLLRDGMAAGTSEIMTSFHDVGYGIHRAAKFMTVLKALIWSRRSLLYEGGKGTLSLVVAPARTTSKTDRPSVVAWTTIPAVPSFGRSFIRTTCGGERKHVRSSTRFQEVRAGMDSLPPPSRRRGTRVPNSRRTTLFTEDLS</sequence>
<dbReference type="EMBL" id="VJMJ01000118">
    <property type="protein sequence ID" value="KAF0734018.1"/>
    <property type="molecule type" value="Genomic_DNA"/>
</dbReference>
<keyword evidence="3" id="KW-1185">Reference proteome</keyword>
<comment type="caution">
    <text evidence="2">The sequence shown here is derived from an EMBL/GenBank/DDBJ whole genome shotgun (WGS) entry which is preliminary data.</text>
</comment>
<accession>A0A6G0X296</accession>
<protein>
    <submittedName>
        <fullName evidence="2">Uncharacterized protein</fullName>
    </submittedName>
</protein>
<reference evidence="2 3" key="1">
    <citation type="submission" date="2019-07" db="EMBL/GenBank/DDBJ databases">
        <title>Genomics analysis of Aphanomyces spp. identifies a new class of oomycete effector associated with host adaptation.</title>
        <authorList>
            <person name="Gaulin E."/>
        </authorList>
    </citation>
    <scope>NUCLEOTIDE SEQUENCE [LARGE SCALE GENOMIC DNA]</scope>
    <source>
        <strain evidence="2 3">ATCC 201684</strain>
    </source>
</reference>